<proteinExistence type="inferred from homology"/>
<protein>
    <submittedName>
        <fullName evidence="8">Ankyrin repeat domain-containing protein SOWAHC</fullName>
    </submittedName>
</protein>
<feature type="region of interest" description="Disordered" evidence="5">
    <location>
        <begin position="487"/>
        <end position="507"/>
    </location>
</feature>
<dbReference type="SUPFAM" id="SSF48403">
    <property type="entry name" value="Ankyrin repeat"/>
    <property type="match status" value="1"/>
</dbReference>
<evidence type="ECO:0000256" key="2">
    <source>
        <dbReference type="ARBA" id="ARBA00023043"/>
    </source>
</evidence>
<evidence type="ECO:0000313" key="7">
    <source>
        <dbReference type="Proteomes" id="UP000504611"/>
    </source>
</evidence>
<comment type="similarity">
    <text evidence="3">Belongs to the SOWAH family.</text>
</comment>
<dbReference type="RefSeq" id="XP_010788537.1">
    <property type="nucleotide sequence ID" value="XM_010790235.1"/>
</dbReference>
<dbReference type="PROSITE" id="PS50297">
    <property type="entry name" value="ANK_REP_REGION"/>
    <property type="match status" value="1"/>
</dbReference>
<dbReference type="Pfam" id="PF12796">
    <property type="entry name" value="Ank_2"/>
    <property type="match status" value="1"/>
</dbReference>
<evidence type="ECO:0000256" key="1">
    <source>
        <dbReference type="ARBA" id="ARBA00022737"/>
    </source>
</evidence>
<sequence length="556" mass="61741">MASECTQETILNFLKQNGGKVKNADLIAHFKAVFPEEPEKKAAARQTFKNNVDKIAFVKSESGVKYVCVKKKFLGSEKEQLSVTEDESVTVGLHTLHPEELVHRYYTAGAPHGTQARADDAADSALHTPGSGYGNDSQVRVPHVFPSETIHPDITADNNNKGREFVCTGVDNRPGEMGNRGSIKREKSRKEQERNAPHVPEISVIEASPLPAEGPVFTLPGPVHIAPLRDTLSLEGLQEQSDEEEEDEGQSDTNSLSGSEGEVSPQGSREHFIQVMMSSSPQVRRSMVLRDSVYLSSRSDGDSASLASSGMDDESRTSVTLDPLEHEWMMCSSDAEWGSLSQLLSTDPSLVLKKDFVSGFTCLHWAAKQDKPELIALIINFAKQHHVPISVDIRSNTGYTPLHIAAMHNHMEVVKLLVGAYSADVEIRDYSGKKACQYLTDNVSLDIRDIIGAYEHSESTNAENRDGDRWRFSKVLQSKPLKLLTPHDDDCVDGEGRPRQKVVRRKSSLSRIKPRLQKLRNRASQIVHSTTFHDPEEMEDSGRRSFRSRPKTSFFG</sequence>
<keyword evidence="2 4" id="KW-0040">ANK repeat</keyword>
<dbReference type="InterPro" id="IPR002110">
    <property type="entry name" value="Ankyrin_rpt"/>
</dbReference>
<feature type="compositionally biased region" description="Basic and acidic residues" evidence="5">
    <location>
        <begin position="183"/>
        <end position="196"/>
    </location>
</feature>
<name>A0A6I9PK00_9TELE</name>
<dbReference type="KEGG" id="ncc:104961878"/>
<accession>A0A6I9PK00</accession>
<dbReference type="PANTHER" id="PTHR14491:SF4">
    <property type="entry name" value="ANKYRIN REPEAT DOMAIN-CONTAINING PROTEIN SOWAHC"/>
    <property type="match status" value="1"/>
</dbReference>
<keyword evidence="7" id="KW-1185">Reference proteome</keyword>
<feature type="compositionally biased region" description="Basic and acidic residues" evidence="5">
    <location>
        <begin position="487"/>
        <end position="498"/>
    </location>
</feature>
<dbReference type="Pfam" id="PF25877">
    <property type="entry name" value="WHD_SOWAH"/>
    <property type="match status" value="1"/>
</dbReference>
<evidence type="ECO:0000259" key="6">
    <source>
        <dbReference type="Pfam" id="PF25877"/>
    </source>
</evidence>
<evidence type="ECO:0000256" key="3">
    <source>
        <dbReference type="ARBA" id="ARBA00038122"/>
    </source>
</evidence>
<evidence type="ECO:0000256" key="4">
    <source>
        <dbReference type="PROSITE-ProRule" id="PRU00023"/>
    </source>
</evidence>
<reference evidence="8" key="1">
    <citation type="submission" date="2025-08" db="UniProtKB">
        <authorList>
            <consortium name="RefSeq"/>
        </authorList>
    </citation>
    <scope>IDENTIFICATION</scope>
    <source>
        <tissue evidence="8">Muscle</tissue>
    </source>
</reference>
<evidence type="ECO:0000313" key="8">
    <source>
        <dbReference type="RefSeq" id="XP_010788537.1"/>
    </source>
</evidence>
<dbReference type="InterPro" id="IPR058889">
    <property type="entry name" value="WHD_SOWAHA-C"/>
</dbReference>
<feature type="region of interest" description="Disordered" evidence="5">
    <location>
        <begin position="237"/>
        <end position="268"/>
    </location>
</feature>
<dbReference type="PROSITE" id="PS50088">
    <property type="entry name" value="ANK_REPEAT"/>
    <property type="match status" value="1"/>
</dbReference>
<dbReference type="SMART" id="SM00248">
    <property type="entry name" value="ANK"/>
    <property type="match status" value="2"/>
</dbReference>
<dbReference type="PANTHER" id="PTHR14491">
    <property type="entry name" value="SOSONDOWAH, ISOFORM G"/>
    <property type="match status" value="1"/>
</dbReference>
<feature type="domain" description="SOWAHA-C winged helix-turn-helix" evidence="6">
    <location>
        <begin position="4"/>
        <end position="86"/>
    </location>
</feature>
<gene>
    <name evidence="8" type="primary">LOC104961878</name>
</gene>
<dbReference type="GeneID" id="104961878"/>
<feature type="compositionally biased region" description="Low complexity" evidence="5">
    <location>
        <begin position="297"/>
        <end position="310"/>
    </location>
</feature>
<organism evidence="7 8">
    <name type="scientific">Notothenia coriiceps</name>
    <name type="common">black rockcod</name>
    <dbReference type="NCBI Taxonomy" id="8208"/>
    <lineage>
        <taxon>Eukaryota</taxon>
        <taxon>Metazoa</taxon>
        <taxon>Chordata</taxon>
        <taxon>Craniata</taxon>
        <taxon>Vertebrata</taxon>
        <taxon>Euteleostomi</taxon>
        <taxon>Actinopterygii</taxon>
        <taxon>Neopterygii</taxon>
        <taxon>Teleostei</taxon>
        <taxon>Neoteleostei</taxon>
        <taxon>Acanthomorphata</taxon>
        <taxon>Eupercaria</taxon>
        <taxon>Perciformes</taxon>
        <taxon>Notothenioidei</taxon>
        <taxon>Nototheniidae</taxon>
        <taxon>Notothenia</taxon>
    </lineage>
</organism>
<feature type="region of interest" description="Disordered" evidence="5">
    <location>
        <begin position="151"/>
        <end position="200"/>
    </location>
</feature>
<evidence type="ECO:0000256" key="5">
    <source>
        <dbReference type="SAM" id="MobiDB-lite"/>
    </source>
</evidence>
<feature type="repeat" description="ANK" evidence="4">
    <location>
        <begin position="397"/>
        <end position="418"/>
    </location>
</feature>
<dbReference type="Proteomes" id="UP000504611">
    <property type="component" value="Unplaced"/>
</dbReference>
<feature type="region of interest" description="Disordered" evidence="5">
    <location>
        <begin position="113"/>
        <end position="137"/>
    </location>
</feature>
<feature type="region of interest" description="Disordered" evidence="5">
    <location>
        <begin position="297"/>
        <end position="318"/>
    </location>
</feature>
<dbReference type="OrthoDB" id="60433at2759"/>
<feature type="compositionally biased region" description="Acidic residues" evidence="5">
    <location>
        <begin position="240"/>
        <end position="250"/>
    </location>
</feature>
<dbReference type="InterPro" id="IPR036770">
    <property type="entry name" value="Ankyrin_rpt-contain_sf"/>
</dbReference>
<feature type="compositionally biased region" description="Basic and acidic residues" evidence="5">
    <location>
        <begin position="531"/>
        <end position="543"/>
    </location>
</feature>
<dbReference type="AlphaFoldDB" id="A0A6I9PK00"/>
<dbReference type="Gene3D" id="1.25.40.20">
    <property type="entry name" value="Ankyrin repeat-containing domain"/>
    <property type="match status" value="1"/>
</dbReference>
<keyword evidence="1" id="KW-0677">Repeat</keyword>
<feature type="region of interest" description="Disordered" evidence="5">
    <location>
        <begin position="523"/>
        <end position="556"/>
    </location>
</feature>